<sequence>MEEIIGQKGYQNHYCDNMPTEGIAVIYSDPYEVGEKKQWWLYMYEEATEEDVEEFEAEEVGEILSNYEIPITFCPFCGIDLRNIKITCI</sequence>
<keyword evidence="2" id="KW-1185">Reference proteome</keyword>
<accession>A0A1H2KA17</accession>
<evidence type="ECO:0000313" key="2">
    <source>
        <dbReference type="Proteomes" id="UP000199608"/>
    </source>
</evidence>
<dbReference type="Proteomes" id="UP000199608">
    <property type="component" value="Unassembled WGS sequence"/>
</dbReference>
<dbReference type="RefSeq" id="WP_092238544.1">
    <property type="nucleotide sequence ID" value="NZ_FNLL01000025.1"/>
</dbReference>
<gene>
    <name evidence="1" type="ORF">SAMN04487931_1252</name>
</gene>
<evidence type="ECO:0000313" key="1">
    <source>
        <dbReference type="EMBL" id="SDU65238.1"/>
    </source>
</evidence>
<proteinExistence type="predicted"/>
<reference evidence="2" key="1">
    <citation type="submission" date="2016-10" db="EMBL/GenBank/DDBJ databases">
        <authorList>
            <person name="Varghese N."/>
            <person name="Submissions S."/>
        </authorList>
    </citation>
    <scope>NUCLEOTIDE SEQUENCE [LARGE SCALE GENOMIC DNA]</scope>
    <source>
        <strain evidence="2">DSM 3384</strain>
    </source>
</reference>
<name>A0A1H2KA17_9BACT</name>
<organism evidence="1 2">
    <name type="scientific">Desulfobacula phenolica</name>
    <dbReference type="NCBI Taxonomy" id="90732"/>
    <lineage>
        <taxon>Bacteria</taxon>
        <taxon>Pseudomonadati</taxon>
        <taxon>Thermodesulfobacteriota</taxon>
        <taxon>Desulfobacteria</taxon>
        <taxon>Desulfobacterales</taxon>
        <taxon>Desulfobacteraceae</taxon>
        <taxon>Desulfobacula</taxon>
    </lineage>
</organism>
<dbReference type="EMBL" id="FNLL01000025">
    <property type="protein sequence ID" value="SDU65238.1"/>
    <property type="molecule type" value="Genomic_DNA"/>
</dbReference>
<dbReference type="AlphaFoldDB" id="A0A1H2KA17"/>
<protein>
    <submittedName>
        <fullName evidence="1">Uncharacterized protein</fullName>
    </submittedName>
</protein>